<name>A0A4P6F9H3_9MICO</name>
<feature type="region of interest" description="Disordered" evidence="1">
    <location>
        <begin position="1"/>
        <end position="50"/>
    </location>
</feature>
<feature type="transmembrane region" description="Helical" evidence="2">
    <location>
        <begin position="112"/>
        <end position="137"/>
    </location>
</feature>
<keyword evidence="2" id="KW-0472">Membrane</keyword>
<feature type="compositionally biased region" description="Low complexity" evidence="1">
    <location>
        <begin position="23"/>
        <end position="32"/>
    </location>
</feature>
<evidence type="ECO:0000256" key="1">
    <source>
        <dbReference type="SAM" id="MobiDB-lite"/>
    </source>
</evidence>
<dbReference type="RefSeq" id="WP_129189416.1">
    <property type="nucleotide sequence ID" value="NZ_CP035491.1"/>
</dbReference>
<dbReference type="Proteomes" id="UP000291259">
    <property type="component" value="Chromosome"/>
</dbReference>
<sequence>MSTPNDPNQPASAYPQQPPAPNPAYGQPPAYGQQTAYGRPQQPAYGQGAYGQPPYGYPAYQPVPTDPGQLLNILSLVAIFVMPIAGIFLGAFGRKQSRAAGFPGTMGTVGMWVNIALTALSVLFIVVWLIFFFGFLATAGTLAGTSGAY</sequence>
<accession>A0A4P6F9H3</accession>
<proteinExistence type="predicted"/>
<evidence type="ECO:0000313" key="3">
    <source>
        <dbReference type="EMBL" id="QAY72810.1"/>
    </source>
</evidence>
<gene>
    <name evidence="3" type="ORF">ET445_05090</name>
</gene>
<keyword evidence="2" id="KW-1133">Transmembrane helix</keyword>
<dbReference type="KEGG" id="agf:ET445_05090"/>
<protein>
    <recommendedName>
        <fullName evidence="5">DUF4190 domain-containing protein</fullName>
    </recommendedName>
</protein>
<dbReference type="EMBL" id="CP035491">
    <property type="protein sequence ID" value="QAY72810.1"/>
    <property type="molecule type" value="Genomic_DNA"/>
</dbReference>
<organism evidence="3 4">
    <name type="scientific">Agromyces protaetiae</name>
    <dbReference type="NCBI Taxonomy" id="2509455"/>
    <lineage>
        <taxon>Bacteria</taxon>
        <taxon>Bacillati</taxon>
        <taxon>Actinomycetota</taxon>
        <taxon>Actinomycetes</taxon>
        <taxon>Micrococcales</taxon>
        <taxon>Microbacteriaceae</taxon>
        <taxon>Agromyces</taxon>
    </lineage>
</organism>
<feature type="compositionally biased region" description="Low complexity" evidence="1">
    <location>
        <begin position="40"/>
        <end position="50"/>
    </location>
</feature>
<dbReference type="AlphaFoldDB" id="A0A4P6F9H3"/>
<keyword evidence="4" id="KW-1185">Reference proteome</keyword>
<feature type="transmembrane region" description="Helical" evidence="2">
    <location>
        <begin position="70"/>
        <end position="92"/>
    </location>
</feature>
<evidence type="ECO:0008006" key="5">
    <source>
        <dbReference type="Google" id="ProtNLM"/>
    </source>
</evidence>
<evidence type="ECO:0000313" key="4">
    <source>
        <dbReference type="Proteomes" id="UP000291259"/>
    </source>
</evidence>
<reference evidence="3 4" key="1">
    <citation type="submission" date="2019-01" db="EMBL/GenBank/DDBJ databases">
        <title>Genome sequencing of strain FW100M-8.</title>
        <authorList>
            <person name="Heo J."/>
            <person name="Kim S.-J."/>
            <person name="Kim J.-S."/>
            <person name="Hong S.-B."/>
            <person name="Kwon S.-W."/>
        </authorList>
    </citation>
    <scope>NUCLEOTIDE SEQUENCE [LARGE SCALE GENOMIC DNA]</scope>
    <source>
        <strain evidence="3 4">FW100M-8</strain>
    </source>
</reference>
<keyword evidence="2" id="KW-0812">Transmembrane</keyword>
<evidence type="ECO:0000256" key="2">
    <source>
        <dbReference type="SAM" id="Phobius"/>
    </source>
</evidence>